<dbReference type="PANTHER" id="PTHR10192:SF5">
    <property type="entry name" value="GEPHYRIN"/>
    <property type="match status" value="1"/>
</dbReference>
<gene>
    <name evidence="4" type="ORF">METZ01_LOCUS87034</name>
</gene>
<dbReference type="InterPro" id="IPR008284">
    <property type="entry name" value="MoCF_biosynth_CS"/>
</dbReference>
<dbReference type="InterPro" id="IPR005111">
    <property type="entry name" value="MoeA_C_domain_IV"/>
</dbReference>
<dbReference type="InterPro" id="IPR036688">
    <property type="entry name" value="MoeA_C_domain_IV_sf"/>
</dbReference>
<dbReference type="NCBIfam" id="NF045515">
    <property type="entry name" value="Glp_gephyrin"/>
    <property type="match status" value="1"/>
</dbReference>
<comment type="pathway">
    <text evidence="1">Cofactor biosynthesis; molybdopterin biosynthesis.</text>
</comment>
<protein>
    <recommendedName>
        <fullName evidence="3">MoaB/Mog domain-containing protein</fullName>
    </recommendedName>
</protein>
<dbReference type="NCBIfam" id="TIGR00177">
    <property type="entry name" value="molyb_syn"/>
    <property type="match status" value="1"/>
</dbReference>
<dbReference type="GO" id="GO:0061599">
    <property type="term" value="F:molybdopterin molybdotransferase activity"/>
    <property type="evidence" value="ECO:0007669"/>
    <property type="project" value="TreeGrafter"/>
</dbReference>
<evidence type="ECO:0000313" key="4">
    <source>
        <dbReference type="EMBL" id="SVA34180.1"/>
    </source>
</evidence>
<evidence type="ECO:0000256" key="1">
    <source>
        <dbReference type="ARBA" id="ARBA00005046"/>
    </source>
</evidence>
<dbReference type="SUPFAM" id="SSF63867">
    <property type="entry name" value="MoeA C-terminal domain-like"/>
    <property type="match status" value="1"/>
</dbReference>
<name>A0A381V1D1_9ZZZZ</name>
<reference evidence="4" key="1">
    <citation type="submission" date="2018-05" db="EMBL/GenBank/DDBJ databases">
        <authorList>
            <person name="Lanie J.A."/>
            <person name="Ng W.-L."/>
            <person name="Kazmierczak K.M."/>
            <person name="Andrzejewski T.M."/>
            <person name="Davidsen T.M."/>
            <person name="Wayne K.J."/>
            <person name="Tettelin H."/>
            <person name="Glass J.I."/>
            <person name="Rusch D."/>
            <person name="Podicherti R."/>
            <person name="Tsui H.-C.T."/>
            <person name="Winkler M.E."/>
        </authorList>
    </citation>
    <scope>NUCLEOTIDE SEQUENCE</scope>
</reference>
<dbReference type="SMART" id="SM00852">
    <property type="entry name" value="MoCF_biosynth"/>
    <property type="match status" value="1"/>
</dbReference>
<dbReference type="EMBL" id="UINC01007592">
    <property type="protein sequence ID" value="SVA34180.1"/>
    <property type="molecule type" value="Genomic_DNA"/>
</dbReference>
<dbReference type="Pfam" id="PF00994">
    <property type="entry name" value="MoCF_biosynth"/>
    <property type="match status" value="1"/>
</dbReference>
<evidence type="ECO:0000259" key="3">
    <source>
        <dbReference type="SMART" id="SM00852"/>
    </source>
</evidence>
<feature type="domain" description="MoaB/Mog" evidence="3">
    <location>
        <begin position="186"/>
        <end position="325"/>
    </location>
</feature>
<dbReference type="Pfam" id="PF03454">
    <property type="entry name" value="MoeA_C"/>
    <property type="match status" value="1"/>
</dbReference>
<dbReference type="InterPro" id="IPR036135">
    <property type="entry name" value="MoeA_linker/N_sf"/>
</dbReference>
<accession>A0A381V1D1</accession>
<dbReference type="InterPro" id="IPR001453">
    <property type="entry name" value="MoaB/Mog_dom"/>
</dbReference>
<sequence length="417" mass="44073">MIDYSTAIEIISAATVPLTPEEATLDASCGAAAATDIDAAVNVPSFANSAMDGFAIRSADTASAATEAPVDLVVLGSIAAGDRLPIHPTAPGGAWEIMTGAPLPKDCDSVIPLESVEQIDRKNRQTGAIRIREPILSGLHIRRAGEDFAVGQPALTAGQAIRPEAIMGLAAMGVEKLLIRPTPRVAVVATGNELIAGDAALQPGMIRDANSPFLMAALDRLGIQNTTGHRVGDNASDLKDRLAYLEQSADLILTTGGVSAGRMDFVPATLADVGAEILFHRVAIRPGKPILFARLPNGTLVIGMPGNPIAVAVGLRFFAVAVLRRLQNRVAEQFHAARLKTELKKKKGLRFFTKACAEVDLEGQLLVEILAEQESFKINPLMQANCWAVINEDCTSAMPGQLVEVAPLYPSRFLQPS</sequence>
<dbReference type="PANTHER" id="PTHR10192">
    <property type="entry name" value="MOLYBDOPTERIN BIOSYNTHESIS PROTEIN"/>
    <property type="match status" value="1"/>
</dbReference>
<dbReference type="GO" id="GO:0006777">
    <property type="term" value="P:Mo-molybdopterin cofactor biosynthetic process"/>
    <property type="evidence" value="ECO:0007669"/>
    <property type="project" value="UniProtKB-KW"/>
</dbReference>
<evidence type="ECO:0000256" key="2">
    <source>
        <dbReference type="ARBA" id="ARBA00023150"/>
    </source>
</evidence>
<dbReference type="Gene3D" id="3.40.980.10">
    <property type="entry name" value="MoaB/Mog-like domain"/>
    <property type="match status" value="1"/>
</dbReference>
<dbReference type="Pfam" id="PF03453">
    <property type="entry name" value="MoeA_N"/>
    <property type="match status" value="1"/>
</dbReference>
<dbReference type="AlphaFoldDB" id="A0A381V1D1"/>
<dbReference type="UniPathway" id="UPA00344"/>
<dbReference type="Gene3D" id="2.40.340.10">
    <property type="entry name" value="MoeA, C-terminal, domain IV"/>
    <property type="match status" value="1"/>
</dbReference>
<dbReference type="InterPro" id="IPR036425">
    <property type="entry name" value="MoaB/Mog-like_dom_sf"/>
</dbReference>
<dbReference type="InterPro" id="IPR038987">
    <property type="entry name" value="MoeA-like"/>
</dbReference>
<proteinExistence type="predicted"/>
<dbReference type="GO" id="GO:0005829">
    <property type="term" value="C:cytosol"/>
    <property type="evidence" value="ECO:0007669"/>
    <property type="project" value="TreeGrafter"/>
</dbReference>
<dbReference type="Gene3D" id="3.90.105.10">
    <property type="entry name" value="Molybdopterin biosynthesis moea protein, domain 2"/>
    <property type="match status" value="1"/>
</dbReference>
<dbReference type="PROSITE" id="PS01079">
    <property type="entry name" value="MOCF_BIOSYNTHESIS_2"/>
    <property type="match status" value="1"/>
</dbReference>
<dbReference type="Gene3D" id="2.170.190.11">
    <property type="entry name" value="Molybdopterin biosynthesis moea protein, domain 3"/>
    <property type="match status" value="1"/>
</dbReference>
<dbReference type="CDD" id="cd00887">
    <property type="entry name" value="MoeA"/>
    <property type="match status" value="1"/>
</dbReference>
<organism evidence="4">
    <name type="scientific">marine metagenome</name>
    <dbReference type="NCBI Taxonomy" id="408172"/>
    <lineage>
        <taxon>unclassified sequences</taxon>
        <taxon>metagenomes</taxon>
        <taxon>ecological metagenomes</taxon>
    </lineage>
</organism>
<dbReference type="SUPFAM" id="SSF63882">
    <property type="entry name" value="MoeA N-terminal region -like"/>
    <property type="match status" value="1"/>
</dbReference>
<dbReference type="SUPFAM" id="SSF53218">
    <property type="entry name" value="Molybdenum cofactor biosynthesis proteins"/>
    <property type="match status" value="1"/>
</dbReference>
<keyword evidence="2" id="KW-0501">Molybdenum cofactor biosynthesis</keyword>
<dbReference type="InterPro" id="IPR005110">
    <property type="entry name" value="MoeA_linker/N"/>
</dbReference>